<dbReference type="EMBL" id="UINC01029863">
    <property type="protein sequence ID" value="SVB13316.1"/>
    <property type="molecule type" value="Genomic_DNA"/>
</dbReference>
<organism evidence="2">
    <name type="scientific">marine metagenome</name>
    <dbReference type="NCBI Taxonomy" id="408172"/>
    <lineage>
        <taxon>unclassified sequences</taxon>
        <taxon>metagenomes</taxon>
        <taxon>ecological metagenomes</taxon>
    </lineage>
</organism>
<name>A0A382BHM4_9ZZZZ</name>
<evidence type="ECO:0008006" key="3">
    <source>
        <dbReference type="Google" id="ProtNLM"/>
    </source>
</evidence>
<keyword evidence="1" id="KW-0808">Transferase</keyword>
<accession>A0A382BHM4</accession>
<dbReference type="InterPro" id="IPR003673">
    <property type="entry name" value="CoA-Trfase_fam_III"/>
</dbReference>
<dbReference type="Gene3D" id="3.40.50.10540">
    <property type="entry name" value="Crotonobetainyl-coa:carnitine coa-transferase, domain 1"/>
    <property type="match status" value="1"/>
</dbReference>
<dbReference type="Pfam" id="PF02515">
    <property type="entry name" value="CoA_transf_3"/>
    <property type="match status" value="1"/>
</dbReference>
<proteinExistence type="predicted"/>
<dbReference type="AlphaFoldDB" id="A0A382BHM4"/>
<dbReference type="GO" id="GO:0008410">
    <property type="term" value="F:CoA-transferase activity"/>
    <property type="evidence" value="ECO:0007669"/>
    <property type="project" value="TreeGrafter"/>
</dbReference>
<dbReference type="SUPFAM" id="SSF89796">
    <property type="entry name" value="CoA-transferase family III (CaiB/BaiF)"/>
    <property type="match status" value="1"/>
</dbReference>
<dbReference type="PANTHER" id="PTHR48207:SF3">
    <property type="entry name" value="SUCCINATE--HYDROXYMETHYLGLUTARATE COA-TRANSFERASE"/>
    <property type="match status" value="1"/>
</dbReference>
<feature type="non-terminal residue" evidence="2">
    <location>
        <position position="1"/>
    </location>
</feature>
<evidence type="ECO:0000313" key="2">
    <source>
        <dbReference type="EMBL" id="SVB13316.1"/>
    </source>
</evidence>
<evidence type="ECO:0000256" key="1">
    <source>
        <dbReference type="ARBA" id="ARBA00022679"/>
    </source>
</evidence>
<dbReference type="PANTHER" id="PTHR48207">
    <property type="entry name" value="SUCCINATE--HYDROXYMETHYLGLUTARATE COA-TRANSFERASE"/>
    <property type="match status" value="1"/>
</dbReference>
<dbReference type="InterPro" id="IPR023606">
    <property type="entry name" value="CoA-Trfase_III_dom_1_sf"/>
</dbReference>
<dbReference type="InterPro" id="IPR050483">
    <property type="entry name" value="CoA-transferase_III_domain"/>
</dbReference>
<sequence>GSPILRSDEVMKNEQFLDREYFTLVEHPQQGAIKLTGDPFRFSTVDKMPLRPAPLLGEHTEQILTEMIGIDTTQVMSLRERGIV</sequence>
<reference evidence="2" key="1">
    <citation type="submission" date="2018-05" db="EMBL/GenBank/DDBJ databases">
        <authorList>
            <person name="Lanie J.A."/>
            <person name="Ng W.-L."/>
            <person name="Kazmierczak K.M."/>
            <person name="Andrzejewski T.M."/>
            <person name="Davidsen T.M."/>
            <person name="Wayne K.J."/>
            <person name="Tettelin H."/>
            <person name="Glass J.I."/>
            <person name="Rusch D."/>
            <person name="Podicherti R."/>
            <person name="Tsui H.-C.T."/>
            <person name="Winkler M.E."/>
        </authorList>
    </citation>
    <scope>NUCLEOTIDE SEQUENCE</scope>
</reference>
<gene>
    <name evidence="2" type="ORF">METZ01_LOCUS166170</name>
</gene>
<protein>
    <recommendedName>
        <fullName evidence="3">Formyl-CoA transferase</fullName>
    </recommendedName>
</protein>